<dbReference type="GO" id="GO:0005516">
    <property type="term" value="F:calmodulin binding"/>
    <property type="evidence" value="ECO:0007669"/>
    <property type="project" value="TreeGrafter"/>
</dbReference>
<dbReference type="PROSITE" id="PS00509">
    <property type="entry name" value="RAS_GTPASE_ACTIV_1"/>
    <property type="match status" value="1"/>
</dbReference>
<dbReference type="SUPFAM" id="SSF143885">
    <property type="entry name" value="RGC domain-like"/>
    <property type="match status" value="1"/>
</dbReference>
<dbReference type="GO" id="GO:0005938">
    <property type="term" value="C:cell cortex"/>
    <property type="evidence" value="ECO:0007669"/>
    <property type="project" value="TreeGrafter"/>
</dbReference>
<dbReference type="GO" id="GO:0051015">
    <property type="term" value="F:actin filament binding"/>
    <property type="evidence" value="ECO:0007669"/>
    <property type="project" value="TreeGrafter"/>
</dbReference>
<dbReference type="PROSITE" id="PS50018">
    <property type="entry name" value="RAS_GTPASE_ACTIV_2"/>
    <property type="match status" value="1"/>
</dbReference>
<dbReference type="InParanoid" id="L5JUL1"/>
<organism evidence="3 4">
    <name type="scientific">Pteropus alecto</name>
    <name type="common">Black flying fox</name>
    <dbReference type="NCBI Taxonomy" id="9402"/>
    <lineage>
        <taxon>Eukaryota</taxon>
        <taxon>Metazoa</taxon>
        <taxon>Chordata</taxon>
        <taxon>Craniata</taxon>
        <taxon>Vertebrata</taxon>
        <taxon>Euteleostomi</taxon>
        <taxon>Mammalia</taxon>
        <taxon>Eutheria</taxon>
        <taxon>Laurasiatheria</taxon>
        <taxon>Chiroptera</taxon>
        <taxon>Yinpterochiroptera</taxon>
        <taxon>Pteropodoidea</taxon>
        <taxon>Pteropodidae</taxon>
        <taxon>Pteropodinae</taxon>
        <taxon>Pteropus</taxon>
    </lineage>
</organism>
<dbReference type="STRING" id="9402.L5JUL1"/>
<gene>
    <name evidence="3" type="ORF">PAL_GLEAN10005334</name>
</gene>
<name>L5JUL1_PTEAL</name>
<dbReference type="Pfam" id="PF03836">
    <property type="entry name" value="RasGAP_C"/>
    <property type="match status" value="1"/>
</dbReference>
<dbReference type="GO" id="GO:0005096">
    <property type="term" value="F:GTPase activator activity"/>
    <property type="evidence" value="ECO:0007669"/>
    <property type="project" value="TreeGrafter"/>
</dbReference>
<dbReference type="Proteomes" id="UP000010552">
    <property type="component" value="Unassembled WGS sequence"/>
</dbReference>
<dbReference type="InterPro" id="IPR008936">
    <property type="entry name" value="Rho_GTPase_activation_prot"/>
</dbReference>
<sequence>MEPEAVFSLPPTETVPEPWGSTEGTWADTVAQRARQGSKVERLQDVATGSPTVVRLVVRFYRNGRGQSALREILGRVVQDVLEDKTLSIHTDPVHVYKSWVNQTEAQTGQRSHLPYNVTPEQALSHPEVQRRLDISLRNLLTVADNFLVAIISSVDQIPYGMRYLAKVLKTTLAEKFPDAGEAELDKASADPAPPAPHPHRTETLCGEPHKESDPHPATRPWLTSRASASKLDGGWGWPAAQRGGRPNGLLCPQVVGNLLYYRFLNPAVVAPDAFDVVAMAAGSMLTAPQRHTLGAVAQVLQRAAAGDTSSGDSRHLRVLSDYLEQTHLKFRRFVCRACQVPEPEERFAVDEYSDMVAVAKPVVYVTVGELVNTHRLLLEHQDWVAPDHRDPLHELLEDLGELPTVPDLVGETAAADGITELSKLEVSLTLTNKFEGLGTDAGDTSARSLLLSAKQLLADIMQFHPGDSVSEMLSIPAPREQEAAHERLMCQRQASEARTPEPLRRHRSLTARSLLPLAEKQRRALRDLRRLEGLGLVSAEDGYQGLLDELAKDILNQRRHRQRRRAELVKLQAVLRGLSAKAAFHEAQGDYYSQYIQACLGHLAPGSKSSGRGKKQPALRYTAAQLLDKGVLLGIEGLPTSHFRDVVFDIAPGGEVGTFDVHARFLGVDMEHFRLHYQDLLQLQYEGVAVMKLFDKAKVNVNLLLFLLNKRFLQR</sequence>
<reference evidence="4" key="1">
    <citation type="journal article" date="2013" name="Science">
        <title>Comparative analysis of bat genomes provides insight into the evolution of flight and immunity.</title>
        <authorList>
            <person name="Zhang G."/>
            <person name="Cowled C."/>
            <person name="Shi Z."/>
            <person name="Huang Z."/>
            <person name="Bishop-Lilly K.A."/>
            <person name="Fang X."/>
            <person name="Wynne J.W."/>
            <person name="Xiong Z."/>
            <person name="Baker M.L."/>
            <person name="Zhao W."/>
            <person name="Tachedjian M."/>
            <person name="Zhu Y."/>
            <person name="Zhou P."/>
            <person name="Jiang X."/>
            <person name="Ng J."/>
            <person name="Yang L."/>
            <person name="Wu L."/>
            <person name="Xiao J."/>
            <person name="Feng Y."/>
            <person name="Chen Y."/>
            <person name="Sun X."/>
            <person name="Zhang Y."/>
            <person name="Marsh G.A."/>
            <person name="Crameri G."/>
            <person name="Broder C.C."/>
            <person name="Frey K.G."/>
            <person name="Wang L.F."/>
            <person name="Wang J."/>
        </authorList>
    </citation>
    <scope>NUCLEOTIDE SEQUENCE [LARGE SCALE GENOMIC DNA]</scope>
</reference>
<dbReference type="Gene3D" id="1.10.506.10">
    <property type="entry name" value="GTPase Activation - p120gap, domain 1"/>
    <property type="match status" value="1"/>
</dbReference>
<accession>L5JUL1</accession>
<dbReference type="InterPro" id="IPR023152">
    <property type="entry name" value="RasGAP_CS"/>
</dbReference>
<dbReference type="EMBL" id="KB031119">
    <property type="protein sequence ID" value="ELK02737.1"/>
    <property type="molecule type" value="Genomic_DNA"/>
</dbReference>
<dbReference type="PROSITE" id="PS50096">
    <property type="entry name" value="IQ"/>
    <property type="match status" value="1"/>
</dbReference>
<evidence type="ECO:0000313" key="4">
    <source>
        <dbReference type="Proteomes" id="UP000010552"/>
    </source>
</evidence>
<dbReference type="InterPro" id="IPR000593">
    <property type="entry name" value="RasGAP_C"/>
</dbReference>
<evidence type="ECO:0000259" key="2">
    <source>
        <dbReference type="PROSITE" id="PS50018"/>
    </source>
</evidence>
<dbReference type="PANTHER" id="PTHR14149">
    <property type="entry name" value="RAS GTPASE-ACTIVATING PROTEIN WITH IQ MOTIF"/>
    <property type="match status" value="1"/>
</dbReference>
<dbReference type="AlphaFoldDB" id="L5JUL1"/>
<dbReference type="SUPFAM" id="SSF48350">
    <property type="entry name" value="GTPase activation domain, GAP"/>
    <property type="match status" value="1"/>
</dbReference>
<feature type="compositionally biased region" description="Basic and acidic residues" evidence="1">
    <location>
        <begin position="200"/>
        <end position="217"/>
    </location>
</feature>
<dbReference type="GO" id="GO:1903479">
    <property type="term" value="P:mitotic actomyosin contractile ring assembly actin filament organization"/>
    <property type="evidence" value="ECO:0007669"/>
    <property type="project" value="TreeGrafter"/>
</dbReference>
<dbReference type="PANTHER" id="PTHR14149:SF10">
    <property type="entry name" value="RAS GTPASE-ACTIVATING-LIKE PROTEIN IQGAP3"/>
    <property type="match status" value="1"/>
</dbReference>
<proteinExistence type="predicted"/>
<feature type="region of interest" description="Disordered" evidence="1">
    <location>
        <begin position="1"/>
        <end position="23"/>
    </location>
</feature>
<feature type="region of interest" description="Disordered" evidence="1">
    <location>
        <begin position="183"/>
        <end position="222"/>
    </location>
</feature>
<evidence type="ECO:0000313" key="3">
    <source>
        <dbReference type="EMBL" id="ELK02737.1"/>
    </source>
</evidence>
<dbReference type="InterPro" id="IPR001936">
    <property type="entry name" value="RasGAP_dom"/>
</dbReference>
<dbReference type="Pfam" id="PF00616">
    <property type="entry name" value="RasGAP"/>
    <property type="match status" value="2"/>
</dbReference>
<feature type="domain" description="Ras-GAP" evidence="2">
    <location>
        <begin position="35"/>
        <end position="306"/>
    </location>
</feature>
<keyword evidence="4" id="KW-1185">Reference proteome</keyword>
<dbReference type="SMART" id="SM00323">
    <property type="entry name" value="RasGAP"/>
    <property type="match status" value="1"/>
</dbReference>
<evidence type="ECO:0000256" key="1">
    <source>
        <dbReference type="SAM" id="MobiDB-lite"/>
    </source>
</evidence>
<protein>
    <submittedName>
        <fullName evidence="3">Ras GTPase-activating-like protein IQGAP3</fullName>
    </submittedName>
</protein>